<dbReference type="InterPro" id="IPR011598">
    <property type="entry name" value="bHLH_dom"/>
</dbReference>
<proteinExistence type="inferred from homology"/>
<evidence type="ECO:0000313" key="8">
    <source>
        <dbReference type="EMBL" id="KAJ0986146.1"/>
    </source>
</evidence>
<dbReference type="FunFam" id="4.10.280.10:FF:000022">
    <property type="entry name" value="Basic helix-loop-helix transcription factor"/>
    <property type="match status" value="1"/>
</dbReference>
<dbReference type="AlphaFoldDB" id="A0A9D5HRV8"/>
<keyword evidence="3" id="KW-0805">Transcription regulation</keyword>
<dbReference type="CDD" id="cd11454">
    <property type="entry name" value="bHLH_AtIND_like"/>
    <property type="match status" value="1"/>
</dbReference>
<name>A0A9D5HRV8_9LILI</name>
<reference evidence="8" key="1">
    <citation type="submission" date="2021-03" db="EMBL/GenBank/DDBJ databases">
        <authorList>
            <person name="Li Z."/>
            <person name="Yang C."/>
        </authorList>
    </citation>
    <scope>NUCLEOTIDE SEQUENCE</scope>
    <source>
        <strain evidence="8">Dzin_1.0</strain>
        <tissue evidence="8">Leaf</tissue>
    </source>
</reference>
<dbReference type="PANTHER" id="PTHR16223">
    <property type="entry name" value="TRANSCRIPTION FACTOR BHLH83-RELATED"/>
    <property type="match status" value="1"/>
</dbReference>
<evidence type="ECO:0000256" key="1">
    <source>
        <dbReference type="ARBA" id="ARBA00004123"/>
    </source>
</evidence>
<protein>
    <recommendedName>
        <fullName evidence="7">BHLH domain-containing protein</fullName>
    </recommendedName>
</protein>
<dbReference type="GO" id="GO:0000978">
    <property type="term" value="F:RNA polymerase II cis-regulatory region sequence-specific DNA binding"/>
    <property type="evidence" value="ECO:0007669"/>
    <property type="project" value="TreeGrafter"/>
</dbReference>
<evidence type="ECO:0000256" key="2">
    <source>
        <dbReference type="ARBA" id="ARBA00005510"/>
    </source>
</evidence>
<comment type="similarity">
    <text evidence="2">Belongs to the bHLH protein family.</text>
</comment>
<dbReference type="PROSITE" id="PS50888">
    <property type="entry name" value="BHLH"/>
    <property type="match status" value="1"/>
</dbReference>
<reference evidence="8" key="2">
    <citation type="journal article" date="2022" name="Hortic Res">
        <title>The genome of Dioscorea zingiberensis sheds light on the biosynthesis, origin and evolution of the medicinally important diosgenin saponins.</title>
        <authorList>
            <person name="Li Y."/>
            <person name="Tan C."/>
            <person name="Li Z."/>
            <person name="Guo J."/>
            <person name="Li S."/>
            <person name="Chen X."/>
            <person name="Wang C."/>
            <person name="Dai X."/>
            <person name="Yang H."/>
            <person name="Song W."/>
            <person name="Hou L."/>
            <person name="Xu J."/>
            <person name="Tong Z."/>
            <person name="Xu A."/>
            <person name="Yuan X."/>
            <person name="Wang W."/>
            <person name="Yang Q."/>
            <person name="Chen L."/>
            <person name="Sun Z."/>
            <person name="Wang K."/>
            <person name="Pan B."/>
            <person name="Chen J."/>
            <person name="Bao Y."/>
            <person name="Liu F."/>
            <person name="Qi X."/>
            <person name="Gang D.R."/>
            <person name="Wen J."/>
            <person name="Li J."/>
        </authorList>
    </citation>
    <scope>NUCLEOTIDE SEQUENCE</scope>
    <source>
        <strain evidence="8">Dzin_1.0</strain>
    </source>
</reference>
<sequence>MDLLEDLVENWSSFDAAESSNFMLELLGDHNPSFAMQSMSWSEHDHAVDSHFWSQEQHPSINISTGTTTSILPPYILESYSMSGHSVLQEFDSNTHSMGFSNIGPIGSIGNLTCNGIATGGTSTVRRKNEDCQGESHKKSKITATKVQKSSITSTTVEANWQRFKCNSSDSESYASQELNAVVQASSACKDSRVLNLKRKTRSSRGSATDPQSLYARKRRERINERLRTLQNLVPNGTKVDISTMLDEAVQYVKFLQLQIKLLSSDELWMYAPFAYNGMNTGLDLKIFPPEK</sequence>
<evidence type="ECO:0000256" key="5">
    <source>
        <dbReference type="ARBA" id="ARBA00023163"/>
    </source>
</evidence>
<evidence type="ECO:0000259" key="7">
    <source>
        <dbReference type="PROSITE" id="PS50888"/>
    </source>
</evidence>
<accession>A0A9D5HRV8</accession>
<keyword evidence="5" id="KW-0804">Transcription</keyword>
<gene>
    <name evidence="8" type="ORF">J5N97_004502</name>
</gene>
<dbReference type="Pfam" id="PF00010">
    <property type="entry name" value="HLH"/>
    <property type="match status" value="1"/>
</dbReference>
<evidence type="ECO:0000256" key="3">
    <source>
        <dbReference type="ARBA" id="ARBA00023015"/>
    </source>
</evidence>
<dbReference type="EMBL" id="JAGGNH010000001">
    <property type="protein sequence ID" value="KAJ0986146.1"/>
    <property type="molecule type" value="Genomic_DNA"/>
</dbReference>
<dbReference type="SMART" id="SM00353">
    <property type="entry name" value="HLH"/>
    <property type="match status" value="1"/>
</dbReference>
<organism evidence="8 9">
    <name type="scientific">Dioscorea zingiberensis</name>
    <dbReference type="NCBI Taxonomy" id="325984"/>
    <lineage>
        <taxon>Eukaryota</taxon>
        <taxon>Viridiplantae</taxon>
        <taxon>Streptophyta</taxon>
        <taxon>Embryophyta</taxon>
        <taxon>Tracheophyta</taxon>
        <taxon>Spermatophyta</taxon>
        <taxon>Magnoliopsida</taxon>
        <taxon>Liliopsida</taxon>
        <taxon>Dioscoreales</taxon>
        <taxon>Dioscoreaceae</taxon>
        <taxon>Dioscorea</taxon>
    </lineage>
</organism>
<comment type="caution">
    <text evidence="8">The sequence shown here is derived from an EMBL/GenBank/DDBJ whole genome shotgun (WGS) entry which is preliminary data.</text>
</comment>
<dbReference type="GO" id="GO:0005634">
    <property type="term" value="C:nucleus"/>
    <property type="evidence" value="ECO:0007669"/>
    <property type="project" value="UniProtKB-SubCell"/>
</dbReference>
<comment type="subcellular location">
    <subcellularLocation>
        <location evidence="1">Nucleus</location>
    </subcellularLocation>
</comment>
<dbReference type="PANTHER" id="PTHR16223:SF274">
    <property type="entry name" value="TRANSCRIPTION FACTOR BHLH84"/>
    <property type="match status" value="1"/>
</dbReference>
<keyword evidence="4" id="KW-0238">DNA-binding</keyword>
<dbReference type="GO" id="GO:0000981">
    <property type="term" value="F:DNA-binding transcription factor activity, RNA polymerase II-specific"/>
    <property type="evidence" value="ECO:0007669"/>
    <property type="project" value="TreeGrafter"/>
</dbReference>
<evidence type="ECO:0000256" key="6">
    <source>
        <dbReference type="ARBA" id="ARBA00023242"/>
    </source>
</evidence>
<evidence type="ECO:0000256" key="4">
    <source>
        <dbReference type="ARBA" id="ARBA00023125"/>
    </source>
</evidence>
<dbReference type="GO" id="GO:0046983">
    <property type="term" value="F:protein dimerization activity"/>
    <property type="evidence" value="ECO:0007669"/>
    <property type="project" value="InterPro"/>
</dbReference>
<keyword evidence="6" id="KW-0539">Nucleus</keyword>
<keyword evidence="9" id="KW-1185">Reference proteome</keyword>
<feature type="domain" description="BHLH" evidence="7">
    <location>
        <begin position="207"/>
        <end position="256"/>
    </location>
</feature>
<dbReference type="Proteomes" id="UP001085076">
    <property type="component" value="Miscellaneous, Linkage group lg01"/>
</dbReference>
<dbReference type="InterPro" id="IPR036638">
    <property type="entry name" value="HLH_DNA-bd_sf"/>
</dbReference>
<dbReference type="InterPro" id="IPR045843">
    <property type="entry name" value="IND-like"/>
</dbReference>
<evidence type="ECO:0000313" key="9">
    <source>
        <dbReference type="Proteomes" id="UP001085076"/>
    </source>
</evidence>
<dbReference type="Gene3D" id="4.10.280.10">
    <property type="entry name" value="Helix-loop-helix DNA-binding domain"/>
    <property type="match status" value="1"/>
</dbReference>
<dbReference type="OrthoDB" id="651283at2759"/>
<dbReference type="SUPFAM" id="SSF47459">
    <property type="entry name" value="HLH, helix-loop-helix DNA-binding domain"/>
    <property type="match status" value="1"/>
</dbReference>